<sequence length="45" mass="4876">MPANMMVLSAGGYKFVDYAKSGIPLIIVSTIVSLILLPILFPFHP</sequence>
<dbReference type="EMBL" id="UGMS01000002">
    <property type="protein sequence ID" value="STW71584.1"/>
    <property type="molecule type" value="Genomic_DNA"/>
</dbReference>
<evidence type="ECO:0000313" key="2">
    <source>
        <dbReference type="EMBL" id="STW71584.1"/>
    </source>
</evidence>
<proteinExistence type="predicted"/>
<gene>
    <name evidence="2" type="ORF">NCTC11685_04950</name>
</gene>
<keyword evidence="1" id="KW-1133">Transmembrane helix</keyword>
<protein>
    <submittedName>
        <fullName evidence="2">Putative cation transporter</fullName>
    </submittedName>
</protein>
<name>A0A7H4PH02_9ENTR</name>
<reference evidence="2 3" key="1">
    <citation type="submission" date="2018-06" db="EMBL/GenBank/DDBJ databases">
        <authorList>
            <consortium name="Pathogen Informatics"/>
            <person name="Doyle S."/>
        </authorList>
    </citation>
    <scope>NUCLEOTIDE SEQUENCE [LARGE SCALE GENOMIC DNA]</scope>
    <source>
        <strain evidence="2 3">NCTC11685</strain>
    </source>
</reference>
<accession>A0A7H4PH02</accession>
<dbReference type="AlphaFoldDB" id="A0A7H4PH02"/>
<organism evidence="2 3">
    <name type="scientific">Klebsiella michiganensis</name>
    <dbReference type="NCBI Taxonomy" id="1134687"/>
    <lineage>
        <taxon>Bacteria</taxon>
        <taxon>Pseudomonadati</taxon>
        <taxon>Pseudomonadota</taxon>
        <taxon>Gammaproteobacteria</taxon>
        <taxon>Enterobacterales</taxon>
        <taxon>Enterobacteriaceae</taxon>
        <taxon>Klebsiella/Raoultella group</taxon>
        <taxon>Klebsiella</taxon>
    </lineage>
</organism>
<keyword evidence="1" id="KW-0472">Membrane</keyword>
<feature type="transmembrane region" description="Helical" evidence="1">
    <location>
        <begin position="21"/>
        <end position="41"/>
    </location>
</feature>
<dbReference type="Proteomes" id="UP000254863">
    <property type="component" value="Unassembled WGS sequence"/>
</dbReference>
<evidence type="ECO:0000313" key="3">
    <source>
        <dbReference type="Proteomes" id="UP000254863"/>
    </source>
</evidence>
<keyword evidence="1" id="KW-0812">Transmembrane</keyword>
<comment type="caution">
    <text evidence="2">The sequence shown here is derived from an EMBL/GenBank/DDBJ whole genome shotgun (WGS) entry which is preliminary data.</text>
</comment>
<evidence type="ECO:0000256" key="1">
    <source>
        <dbReference type="SAM" id="Phobius"/>
    </source>
</evidence>